<keyword evidence="2" id="KW-0812">Transmembrane</keyword>
<feature type="transmembrane region" description="Helical" evidence="2">
    <location>
        <begin position="283"/>
        <end position="299"/>
    </location>
</feature>
<evidence type="ECO:0000259" key="3">
    <source>
        <dbReference type="Pfam" id="PF00892"/>
    </source>
</evidence>
<dbReference type="PANTHER" id="PTHR12715">
    <property type="entry name" value="TRANSPORTER, DRUG/METABOLITE EXPORTER FAMILY"/>
    <property type="match status" value="1"/>
</dbReference>
<comment type="caution">
    <text evidence="4">The sequence shown here is derived from an EMBL/GenBank/DDBJ whole genome shotgun (WGS) entry which is preliminary data.</text>
</comment>
<dbReference type="SUPFAM" id="SSF103481">
    <property type="entry name" value="Multidrug resistance efflux transporter EmrE"/>
    <property type="match status" value="2"/>
</dbReference>
<accession>A0A4R4XFG6</accession>
<feature type="transmembrane region" description="Helical" evidence="2">
    <location>
        <begin position="197"/>
        <end position="216"/>
    </location>
</feature>
<protein>
    <submittedName>
        <fullName evidence="4">EamA/RhaT family transporter</fullName>
    </submittedName>
</protein>
<feature type="transmembrane region" description="Helical" evidence="2">
    <location>
        <begin position="83"/>
        <end position="101"/>
    </location>
</feature>
<organism evidence="4 5">
    <name type="scientific">Kribbella turkmenica</name>
    <dbReference type="NCBI Taxonomy" id="2530375"/>
    <lineage>
        <taxon>Bacteria</taxon>
        <taxon>Bacillati</taxon>
        <taxon>Actinomycetota</taxon>
        <taxon>Actinomycetes</taxon>
        <taxon>Propionibacteriales</taxon>
        <taxon>Kribbellaceae</taxon>
        <taxon>Kribbella</taxon>
    </lineage>
</organism>
<keyword evidence="5" id="KW-1185">Reference proteome</keyword>
<dbReference type="EMBL" id="SMKR01000011">
    <property type="protein sequence ID" value="TDD29465.1"/>
    <property type="molecule type" value="Genomic_DNA"/>
</dbReference>
<feature type="transmembrane region" description="Helical" evidence="2">
    <location>
        <begin position="15"/>
        <end position="35"/>
    </location>
</feature>
<dbReference type="GO" id="GO:0016020">
    <property type="term" value="C:membrane"/>
    <property type="evidence" value="ECO:0007669"/>
    <property type="project" value="InterPro"/>
</dbReference>
<feature type="domain" description="EamA" evidence="3">
    <location>
        <begin position="20"/>
        <end position="155"/>
    </location>
</feature>
<sequence>MIVTALVEAPPQRGLATGAAAVTVLLWASSFVAIRHAGTEFSAGALSLARLGLGSVLLGALLFVRPRGVPRRAARRWPGKGDWPLLLACGLLWFGVYNVALNEAERRLDAGTAAMLVHIAPLLIAVLAGLGLGEGFPRQLVLGGLIAFAGVVLIGTSTSTGRAETWGVVLCVTAAVSYAVGVVTQKPLLSRLPAAEVTWLACTIGAVVCLPFAPALVDEVRSASGSTIWWVVYLAAFPTALGFTTWAFALRRTSAGRMGVTVYAVPVVAIILGWLFLSETPTLLALAGGALCLAGVAVSRRPGRSR</sequence>
<feature type="transmembrane region" description="Helical" evidence="2">
    <location>
        <begin position="113"/>
        <end position="133"/>
    </location>
</feature>
<feature type="transmembrane region" description="Helical" evidence="2">
    <location>
        <begin position="228"/>
        <end position="248"/>
    </location>
</feature>
<feature type="domain" description="EamA" evidence="3">
    <location>
        <begin position="166"/>
        <end position="299"/>
    </location>
</feature>
<dbReference type="PANTHER" id="PTHR12715:SF4">
    <property type="entry name" value="EAMA DOMAIN-CONTAINING PROTEIN"/>
    <property type="match status" value="1"/>
</dbReference>
<gene>
    <name evidence="4" type="ORF">E1218_04230</name>
</gene>
<feature type="transmembrane region" description="Helical" evidence="2">
    <location>
        <begin position="41"/>
        <end position="63"/>
    </location>
</feature>
<evidence type="ECO:0000256" key="1">
    <source>
        <dbReference type="ARBA" id="ARBA00007362"/>
    </source>
</evidence>
<dbReference type="InterPro" id="IPR000620">
    <property type="entry name" value="EamA_dom"/>
</dbReference>
<dbReference type="Proteomes" id="UP000295172">
    <property type="component" value="Unassembled WGS sequence"/>
</dbReference>
<evidence type="ECO:0000313" key="5">
    <source>
        <dbReference type="Proteomes" id="UP000295172"/>
    </source>
</evidence>
<name>A0A4R4XFG6_9ACTN</name>
<dbReference type="AlphaFoldDB" id="A0A4R4XFG6"/>
<evidence type="ECO:0000313" key="4">
    <source>
        <dbReference type="EMBL" id="TDD29465.1"/>
    </source>
</evidence>
<dbReference type="OrthoDB" id="3744378at2"/>
<feature type="transmembrane region" description="Helical" evidence="2">
    <location>
        <begin position="140"/>
        <end position="159"/>
    </location>
</feature>
<dbReference type="InterPro" id="IPR037185">
    <property type="entry name" value="EmrE-like"/>
</dbReference>
<proteinExistence type="inferred from homology"/>
<dbReference type="InterPro" id="IPR052756">
    <property type="entry name" value="Alkyne_AA_exporter"/>
</dbReference>
<feature type="transmembrane region" description="Helical" evidence="2">
    <location>
        <begin position="260"/>
        <end position="277"/>
    </location>
</feature>
<feature type="transmembrane region" description="Helical" evidence="2">
    <location>
        <begin position="165"/>
        <end position="185"/>
    </location>
</feature>
<keyword evidence="2" id="KW-1133">Transmembrane helix</keyword>
<keyword evidence="2" id="KW-0472">Membrane</keyword>
<comment type="similarity">
    <text evidence="1">Belongs to the EamA transporter family.</text>
</comment>
<reference evidence="4 5" key="1">
    <citation type="submission" date="2019-02" db="EMBL/GenBank/DDBJ databases">
        <title>Draft genome sequences of novel Actinobacteria.</title>
        <authorList>
            <person name="Sahin N."/>
            <person name="Ay H."/>
            <person name="Saygin H."/>
        </authorList>
    </citation>
    <scope>NUCLEOTIDE SEQUENCE [LARGE SCALE GENOMIC DNA]</scope>
    <source>
        <strain evidence="4 5">16K104</strain>
    </source>
</reference>
<evidence type="ECO:0000256" key="2">
    <source>
        <dbReference type="SAM" id="Phobius"/>
    </source>
</evidence>
<dbReference type="Pfam" id="PF00892">
    <property type="entry name" value="EamA"/>
    <property type="match status" value="2"/>
</dbReference>
<dbReference type="Gene3D" id="1.10.3730.20">
    <property type="match status" value="1"/>
</dbReference>